<name>A0AAW9D3G2_BURTH</name>
<dbReference type="AlphaFoldDB" id="A0AAW9D3G2"/>
<dbReference type="EMBL" id="QXCT01000002">
    <property type="protein sequence ID" value="MDW9255159.1"/>
    <property type="molecule type" value="Genomic_DNA"/>
</dbReference>
<gene>
    <name evidence="1" type="ORF">C7S16_1993</name>
</gene>
<reference evidence="1" key="1">
    <citation type="submission" date="2018-08" db="EMBL/GenBank/DDBJ databases">
        <title>Identification of Burkholderia cepacia strains that express a Burkholderia pseudomallei-like capsular polysaccharide.</title>
        <authorList>
            <person name="Burtnick M.N."/>
            <person name="Vongsouvath M."/>
            <person name="Newton P."/>
            <person name="Wuthiekanun V."/>
            <person name="Limmathurotsakul D."/>
            <person name="Brett P.J."/>
            <person name="Chantratita N."/>
            <person name="Dance D.A."/>
        </authorList>
    </citation>
    <scope>NUCLEOTIDE SEQUENCE</scope>
    <source>
        <strain evidence="1">SBXCC001</strain>
    </source>
</reference>
<sequence>MKHNLTRQPLPTARHAAKRIVNRALTHVLFTPSNLKQPNRHFV</sequence>
<accession>A0AAW9D3G2</accession>
<evidence type="ECO:0000313" key="1">
    <source>
        <dbReference type="EMBL" id="MDW9255159.1"/>
    </source>
</evidence>
<proteinExistence type="predicted"/>
<evidence type="ECO:0000313" key="2">
    <source>
        <dbReference type="Proteomes" id="UP001272137"/>
    </source>
</evidence>
<protein>
    <submittedName>
        <fullName evidence="1">Uncharacterized protein</fullName>
    </submittedName>
</protein>
<comment type="caution">
    <text evidence="1">The sequence shown here is derived from an EMBL/GenBank/DDBJ whole genome shotgun (WGS) entry which is preliminary data.</text>
</comment>
<dbReference type="Proteomes" id="UP001272137">
    <property type="component" value="Unassembled WGS sequence"/>
</dbReference>
<organism evidence="1 2">
    <name type="scientific">Burkholderia thailandensis</name>
    <dbReference type="NCBI Taxonomy" id="57975"/>
    <lineage>
        <taxon>Bacteria</taxon>
        <taxon>Pseudomonadati</taxon>
        <taxon>Pseudomonadota</taxon>
        <taxon>Betaproteobacteria</taxon>
        <taxon>Burkholderiales</taxon>
        <taxon>Burkholderiaceae</taxon>
        <taxon>Burkholderia</taxon>
        <taxon>pseudomallei group</taxon>
    </lineage>
</organism>